<name>A0AAV9MX32_9EURO</name>
<dbReference type="EMBL" id="JAVRRD010000039">
    <property type="protein sequence ID" value="KAK5045140.1"/>
    <property type="molecule type" value="Genomic_DNA"/>
</dbReference>
<feature type="region of interest" description="Disordered" evidence="1">
    <location>
        <begin position="79"/>
        <end position="311"/>
    </location>
</feature>
<dbReference type="GeneID" id="89977632"/>
<organism evidence="2 3">
    <name type="scientific">Exophiala bonariae</name>
    <dbReference type="NCBI Taxonomy" id="1690606"/>
    <lineage>
        <taxon>Eukaryota</taxon>
        <taxon>Fungi</taxon>
        <taxon>Dikarya</taxon>
        <taxon>Ascomycota</taxon>
        <taxon>Pezizomycotina</taxon>
        <taxon>Eurotiomycetes</taxon>
        <taxon>Chaetothyriomycetidae</taxon>
        <taxon>Chaetothyriales</taxon>
        <taxon>Herpotrichiellaceae</taxon>
        <taxon>Exophiala</taxon>
    </lineage>
</organism>
<feature type="compositionally biased region" description="Polar residues" evidence="1">
    <location>
        <begin position="123"/>
        <end position="133"/>
    </location>
</feature>
<keyword evidence="3" id="KW-1185">Reference proteome</keyword>
<proteinExistence type="predicted"/>
<comment type="caution">
    <text evidence="2">The sequence shown here is derived from an EMBL/GenBank/DDBJ whole genome shotgun (WGS) entry which is preliminary data.</text>
</comment>
<gene>
    <name evidence="2" type="ORF">LTR84_009473</name>
</gene>
<protein>
    <recommendedName>
        <fullName evidence="4">Myb-like domain-containing protein</fullName>
    </recommendedName>
</protein>
<dbReference type="AlphaFoldDB" id="A0AAV9MX32"/>
<reference evidence="2 3" key="1">
    <citation type="submission" date="2023-08" db="EMBL/GenBank/DDBJ databases">
        <title>Black Yeasts Isolated from many extreme environments.</title>
        <authorList>
            <person name="Coleine C."/>
            <person name="Stajich J.E."/>
            <person name="Selbmann L."/>
        </authorList>
    </citation>
    <scope>NUCLEOTIDE SEQUENCE [LARGE SCALE GENOMIC DNA]</scope>
    <source>
        <strain evidence="2 3">CCFEE 5792</strain>
    </source>
</reference>
<dbReference type="Proteomes" id="UP001358417">
    <property type="component" value="Unassembled WGS sequence"/>
</dbReference>
<evidence type="ECO:0000256" key="1">
    <source>
        <dbReference type="SAM" id="MobiDB-lite"/>
    </source>
</evidence>
<feature type="compositionally biased region" description="Polar residues" evidence="1">
    <location>
        <begin position="301"/>
        <end position="311"/>
    </location>
</feature>
<feature type="compositionally biased region" description="Basic and acidic residues" evidence="1">
    <location>
        <begin position="156"/>
        <end position="168"/>
    </location>
</feature>
<evidence type="ECO:0000313" key="2">
    <source>
        <dbReference type="EMBL" id="KAK5045140.1"/>
    </source>
</evidence>
<evidence type="ECO:0008006" key="4">
    <source>
        <dbReference type="Google" id="ProtNLM"/>
    </source>
</evidence>
<sequence length="311" mass="34848">MSNQFTTPWKNSEKIVLLTNIIQSAGNDVPLYLLQGILEHNMQPKWPDMALPEGRSLNACQQYYEDMVRNLRHPRSFSAIGPTSYAQPPLLGPHPPTRAVSEHDFNPAPTQRTLQPRPPRTTDSPLPASTNGEAFTILRPFAPELGVERRRKRGRPTKEEAEERDRRLAATGQTYEPKKRPAKKPRPSDTPHSLSETFSTRSPGVETPSASRTDPQEETSSGKRRKRYQNYDDPPSGLQPKSPLEDSGNERSIDVAQSPSDRLLLRSNERTQAVTAVARDLHQQVNSPQLELKQDPDQRQEGSINSASPSV</sequence>
<dbReference type="RefSeq" id="XP_064700776.1">
    <property type="nucleotide sequence ID" value="XM_064853013.1"/>
</dbReference>
<evidence type="ECO:0000313" key="3">
    <source>
        <dbReference type="Proteomes" id="UP001358417"/>
    </source>
</evidence>
<feature type="compositionally biased region" description="Polar residues" evidence="1">
    <location>
        <begin position="190"/>
        <end position="213"/>
    </location>
</feature>
<accession>A0AAV9MX32</accession>